<feature type="region of interest" description="Disordered" evidence="1">
    <location>
        <begin position="1"/>
        <end position="26"/>
    </location>
</feature>
<name>A0A7Z7NPA0_9BURK</name>
<gene>
    <name evidence="2" type="ORF">CBM2594_B30108</name>
</gene>
<evidence type="ECO:0000256" key="1">
    <source>
        <dbReference type="SAM" id="MobiDB-lite"/>
    </source>
</evidence>
<dbReference type="AlphaFoldDB" id="A0A7Z7NPA0"/>
<organism evidence="2 3">
    <name type="scientific">Cupriavidus taiwanensis</name>
    <dbReference type="NCBI Taxonomy" id="164546"/>
    <lineage>
        <taxon>Bacteria</taxon>
        <taxon>Pseudomonadati</taxon>
        <taxon>Pseudomonadota</taxon>
        <taxon>Betaproteobacteria</taxon>
        <taxon>Burkholderiales</taxon>
        <taxon>Burkholderiaceae</taxon>
        <taxon>Cupriavidus</taxon>
    </lineage>
</organism>
<evidence type="ECO:0000313" key="2">
    <source>
        <dbReference type="EMBL" id="SPC22258.1"/>
    </source>
</evidence>
<dbReference type="EMBL" id="LT978514">
    <property type="protein sequence ID" value="SPC22258.1"/>
    <property type="molecule type" value="Genomic_DNA"/>
</dbReference>
<proteinExistence type="predicted"/>
<sequence>MRFKQQWEEFSDSSHSNGDSDIFLSI</sequence>
<protein>
    <submittedName>
        <fullName evidence="2">Uncharacterized protein</fullName>
    </submittedName>
</protein>
<reference evidence="2 3" key="1">
    <citation type="submission" date="2018-01" db="EMBL/GenBank/DDBJ databases">
        <authorList>
            <person name="Clerissi C."/>
        </authorList>
    </citation>
    <scope>NUCLEOTIDE SEQUENCE [LARGE SCALE GENOMIC DNA]</scope>
    <source>
        <strain evidence="2">Cupriavidus taiwanensis STM 6021</strain>
    </source>
</reference>
<evidence type="ECO:0000313" key="3">
    <source>
        <dbReference type="Proteomes" id="UP000257139"/>
    </source>
</evidence>
<accession>A0A7Z7NPA0</accession>
<dbReference type="Proteomes" id="UP000257139">
    <property type="component" value="Chromosome CBM2594_b"/>
</dbReference>